<feature type="non-terminal residue" evidence="2">
    <location>
        <position position="1"/>
    </location>
</feature>
<proteinExistence type="predicted"/>
<dbReference type="EMBL" id="JABJWZ010000289">
    <property type="protein sequence ID" value="MBB1256071.1"/>
    <property type="molecule type" value="Genomic_DNA"/>
</dbReference>
<comment type="caution">
    <text evidence="2">The sequence shown here is derived from an EMBL/GenBank/DDBJ whole genome shotgun (WGS) entry which is preliminary data.</text>
</comment>
<reference evidence="3" key="1">
    <citation type="submission" date="2020-05" db="EMBL/GenBank/DDBJ databases">
        <title>Classification of alakaliphilic streptomycetes isolated from an alkaline soil next to Lonar Crater, India and a proposal for the recognition of Streptomyces alkaliterrae sp. nov.</title>
        <authorList>
            <person name="Golinska P."/>
        </authorList>
    </citation>
    <scope>NUCLEOTIDE SEQUENCE [LARGE SCALE GENOMIC DNA]</scope>
    <source>
        <strain evidence="3">OF3</strain>
    </source>
</reference>
<protein>
    <submittedName>
        <fullName evidence="2">CGNR zinc finger domain-containing protein</fullName>
    </submittedName>
</protein>
<dbReference type="InterPro" id="IPR023286">
    <property type="entry name" value="ABATE_dom_sf"/>
</dbReference>
<gene>
    <name evidence="2" type="ORF">H3146_22315</name>
</gene>
<evidence type="ECO:0000259" key="1">
    <source>
        <dbReference type="Pfam" id="PF11706"/>
    </source>
</evidence>
<dbReference type="SUPFAM" id="SSF160904">
    <property type="entry name" value="Jann2411-like"/>
    <property type="match status" value="1"/>
</dbReference>
<dbReference type="Proteomes" id="UP000525686">
    <property type="component" value="Unassembled WGS sequence"/>
</dbReference>
<dbReference type="InterPro" id="IPR021005">
    <property type="entry name" value="Znf_CGNR"/>
</dbReference>
<dbReference type="Pfam" id="PF11706">
    <property type="entry name" value="zf-CGNR"/>
    <property type="match status" value="1"/>
</dbReference>
<evidence type="ECO:0000313" key="2">
    <source>
        <dbReference type="EMBL" id="MBB1256071.1"/>
    </source>
</evidence>
<organism evidence="2 3">
    <name type="scientific">Streptomyces alkaliterrae</name>
    <dbReference type="NCBI Taxonomy" id="2213162"/>
    <lineage>
        <taxon>Bacteria</taxon>
        <taxon>Bacillati</taxon>
        <taxon>Actinomycetota</taxon>
        <taxon>Actinomycetes</taxon>
        <taxon>Kitasatosporales</taxon>
        <taxon>Streptomycetaceae</taxon>
        <taxon>Streptomyces</taxon>
    </lineage>
</organism>
<sequence>TPRRFCSPTCATRTRVATYRRTHRP</sequence>
<dbReference type="AlphaFoldDB" id="A0A7W3WPI3"/>
<name>A0A7W3WPI3_9ACTN</name>
<evidence type="ECO:0000313" key="3">
    <source>
        <dbReference type="Proteomes" id="UP000525686"/>
    </source>
</evidence>
<dbReference type="RefSeq" id="WP_181355268.1">
    <property type="nucleotide sequence ID" value="NZ_JABJWZ010000289.1"/>
</dbReference>
<feature type="domain" description="Zinc finger CGNR" evidence="1">
    <location>
        <begin position="2"/>
        <end position="21"/>
    </location>
</feature>
<accession>A0A7W3WPI3</accession>